<dbReference type="InterPro" id="IPR024633">
    <property type="entry name" value="DnaA_N_dom"/>
</dbReference>
<feature type="domain" description="DnaA N-terminal" evidence="1">
    <location>
        <begin position="119"/>
        <end position="164"/>
    </location>
</feature>
<sequence>MADLPIQLREAFEAFWKAVPKRPADRPGKARDEFGRLVKRGVDPQALVRAAGRYAADVRARSVDPQYIPLVGRWLREGGHEAFPDPVPAEEPAELTVDTSVTQAPVHTALVVAGMTDADHRSWIARCQLDVDRDRSALLVRAPSRFIADTIKERFVPVLKRAFSVREVQFISPRGGP</sequence>
<keyword evidence="3" id="KW-1185">Reference proteome</keyword>
<accession>A0A317DTK3</accession>
<dbReference type="AlphaFoldDB" id="A0A317DTK3"/>
<name>A0A317DTK3_9PROT</name>
<evidence type="ECO:0000313" key="2">
    <source>
        <dbReference type="EMBL" id="PWR17694.1"/>
    </source>
</evidence>
<dbReference type="EMBL" id="QGLE01000021">
    <property type="protein sequence ID" value="PWR17694.1"/>
    <property type="molecule type" value="Genomic_DNA"/>
</dbReference>
<reference evidence="2 3" key="1">
    <citation type="submission" date="2018-05" db="EMBL/GenBank/DDBJ databases">
        <title>Zavarzinia sp. HR-AS.</title>
        <authorList>
            <person name="Lee Y."/>
            <person name="Jeon C.O."/>
        </authorList>
    </citation>
    <scope>NUCLEOTIDE SEQUENCE [LARGE SCALE GENOMIC DNA]</scope>
    <source>
        <strain evidence="2 3">HR-AS</strain>
    </source>
</reference>
<dbReference type="Proteomes" id="UP000245461">
    <property type="component" value="Unassembled WGS sequence"/>
</dbReference>
<evidence type="ECO:0000313" key="3">
    <source>
        <dbReference type="Proteomes" id="UP000245461"/>
    </source>
</evidence>
<dbReference type="RefSeq" id="WP_109908067.1">
    <property type="nucleotide sequence ID" value="NZ_QGLE01000021.1"/>
</dbReference>
<dbReference type="OrthoDB" id="7302057at2"/>
<proteinExistence type="predicted"/>
<comment type="caution">
    <text evidence="2">The sequence shown here is derived from an EMBL/GenBank/DDBJ whole genome shotgun (WGS) entry which is preliminary data.</text>
</comment>
<protein>
    <recommendedName>
        <fullName evidence="1">DnaA N-terminal domain-containing protein</fullName>
    </recommendedName>
</protein>
<evidence type="ECO:0000259" key="1">
    <source>
        <dbReference type="Pfam" id="PF11638"/>
    </source>
</evidence>
<dbReference type="Pfam" id="PF11638">
    <property type="entry name" value="DnaA_N"/>
    <property type="match status" value="1"/>
</dbReference>
<gene>
    <name evidence="2" type="ORF">DKG74_20615</name>
</gene>
<organism evidence="2 3">
    <name type="scientific">Zavarzinia aquatilis</name>
    <dbReference type="NCBI Taxonomy" id="2211142"/>
    <lineage>
        <taxon>Bacteria</taxon>
        <taxon>Pseudomonadati</taxon>
        <taxon>Pseudomonadota</taxon>
        <taxon>Alphaproteobacteria</taxon>
        <taxon>Rhodospirillales</taxon>
        <taxon>Zavarziniaceae</taxon>
        <taxon>Zavarzinia</taxon>
    </lineage>
</organism>